<feature type="domain" description="Kinesin motor" evidence="15">
    <location>
        <begin position="676"/>
        <end position="1104"/>
    </location>
</feature>
<feature type="transmembrane region" description="Helical" evidence="14">
    <location>
        <begin position="246"/>
        <end position="270"/>
    </location>
</feature>
<evidence type="ECO:0000256" key="4">
    <source>
        <dbReference type="ARBA" id="ARBA00022692"/>
    </source>
</evidence>
<dbReference type="Proteomes" id="UP001460270">
    <property type="component" value="Unassembled WGS sequence"/>
</dbReference>
<feature type="coiled-coil region" evidence="12">
    <location>
        <begin position="1204"/>
        <end position="1257"/>
    </location>
</feature>
<dbReference type="SUPFAM" id="SSF52540">
    <property type="entry name" value="P-loop containing nucleoside triphosphate hydrolases"/>
    <property type="match status" value="2"/>
</dbReference>
<proteinExistence type="inferred from homology"/>
<dbReference type="InterPro" id="IPR001752">
    <property type="entry name" value="Kinesin_motor_dom"/>
</dbReference>
<dbReference type="Pfam" id="PF00225">
    <property type="entry name" value="Kinesin"/>
    <property type="match status" value="2"/>
</dbReference>
<comment type="subcellular location">
    <subcellularLocation>
        <location evidence="1">Endomembrane system</location>
        <topology evidence="1">Multi-pass membrane protein</topology>
    </subcellularLocation>
</comment>
<feature type="domain" description="Kinesin motor" evidence="15">
    <location>
        <begin position="1450"/>
        <end position="1671"/>
    </location>
</feature>
<dbReference type="GO" id="GO:0007018">
    <property type="term" value="P:microtubule-based movement"/>
    <property type="evidence" value="ECO:0007669"/>
    <property type="project" value="InterPro"/>
</dbReference>
<evidence type="ECO:0000256" key="9">
    <source>
        <dbReference type="ARBA" id="ARBA00023136"/>
    </source>
</evidence>
<feature type="transmembrane region" description="Helical" evidence="14">
    <location>
        <begin position="66"/>
        <end position="87"/>
    </location>
</feature>
<dbReference type="GO" id="GO:0015189">
    <property type="term" value="F:L-lysine transmembrane transporter activity"/>
    <property type="evidence" value="ECO:0007669"/>
    <property type="project" value="TreeGrafter"/>
</dbReference>
<dbReference type="GO" id="GO:0005886">
    <property type="term" value="C:plasma membrane"/>
    <property type="evidence" value="ECO:0007669"/>
    <property type="project" value="TreeGrafter"/>
</dbReference>
<evidence type="ECO:0000256" key="14">
    <source>
        <dbReference type="SAM" id="Phobius"/>
    </source>
</evidence>
<keyword evidence="17" id="KW-1185">Reference proteome</keyword>
<dbReference type="PANTHER" id="PTHR43243">
    <property type="entry name" value="INNER MEMBRANE TRANSPORTER YGJI-RELATED"/>
    <property type="match status" value="1"/>
</dbReference>
<dbReference type="PRINTS" id="PR00380">
    <property type="entry name" value="KINESINHEAVY"/>
</dbReference>
<feature type="region of interest" description="Disordered" evidence="13">
    <location>
        <begin position="1892"/>
        <end position="1941"/>
    </location>
</feature>
<dbReference type="GO" id="GO:0003777">
    <property type="term" value="F:microtubule motor activity"/>
    <property type="evidence" value="ECO:0007669"/>
    <property type="project" value="InterPro"/>
</dbReference>
<comment type="similarity">
    <text evidence="2">Belongs to the amino acid-polyamine-organocation (APC) superfamily. Cationic amino acid transporter (CAT) (TC 2.A.3.3) family.</text>
</comment>
<feature type="transmembrane region" description="Helical" evidence="14">
    <location>
        <begin position="525"/>
        <end position="545"/>
    </location>
</feature>
<dbReference type="PANTHER" id="PTHR43243:SF19">
    <property type="entry name" value="CATIONIC AMINO ACID TRANSPORTER C-TERMINAL DOMAIN-CONTAINING PROTEIN"/>
    <property type="match status" value="1"/>
</dbReference>
<dbReference type="InterPro" id="IPR029485">
    <property type="entry name" value="CAT_C"/>
</dbReference>
<gene>
    <name evidence="16" type="ORF">WMY93_008386</name>
</gene>
<protein>
    <recommendedName>
        <fullName evidence="15">Kinesin motor domain-containing protein</fullName>
    </recommendedName>
</protein>
<dbReference type="GO" id="GO:0012505">
    <property type="term" value="C:endomembrane system"/>
    <property type="evidence" value="ECO:0007669"/>
    <property type="project" value="UniProtKB-SubCell"/>
</dbReference>
<evidence type="ECO:0000256" key="6">
    <source>
        <dbReference type="ARBA" id="ARBA00022840"/>
    </source>
</evidence>
<feature type="transmembrane region" description="Helical" evidence="14">
    <location>
        <begin position="332"/>
        <end position="358"/>
    </location>
</feature>
<dbReference type="CDD" id="cd21787">
    <property type="entry name" value="RBD_KIF20A"/>
    <property type="match status" value="1"/>
</dbReference>
<keyword evidence="8 14" id="KW-1133">Transmembrane helix</keyword>
<keyword evidence="3" id="KW-0813">Transport</keyword>
<evidence type="ECO:0000313" key="16">
    <source>
        <dbReference type="EMBL" id="KAK7926076.1"/>
    </source>
</evidence>
<evidence type="ECO:0000256" key="10">
    <source>
        <dbReference type="ARBA" id="ARBA00023180"/>
    </source>
</evidence>
<dbReference type="PROSITE" id="PS50067">
    <property type="entry name" value="KINESIN_MOTOR_2"/>
    <property type="match status" value="2"/>
</dbReference>
<feature type="transmembrane region" description="Helical" evidence="14">
    <location>
        <begin position="492"/>
        <end position="513"/>
    </location>
</feature>
<feature type="transmembrane region" description="Helical" evidence="14">
    <location>
        <begin position="194"/>
        <end position="213"/>
    </location>
</feature>
<feature type="transmembrane region" description="Helical" evidence="14">
    <location>
        <begin position="551"/>
        <end position="569"/>
    </location>
</feature>
<dbReference type="Pfam" id="PF13906">
    <property type="entry name" value="AA_permease_C"/>
    <property type="match status" value="1"/>
</dbReference>
<keyword evidence="10" id="KW-0325">Glycoprotein</keyword>
<keyword evidence="9 14" id="KW-0472">Membrane</keyword>
<dbReference type="InterPro" id="IPR002293">
    <property type="entry name" value="AA/rel_permease1"/>
</dbReference>
<comment type="caution">
    <text evidence="11">Lacks conserved residue(s) required for the propagation of feature annotation.</text>
</comment>
<dbReference type="FunFam" id="1.20.1740.10:FF:000010">
    <property type="entry name" value="probable cationic amino acid transporter"/>
    <property type="match status" value="1"/>
</dbReference>
<dbReference type="SMART" id="SM00129">
    <property type="entry name" value="KISc"/>
    <property type="match status" value="2"/>
</dbReference>
<dbReference type="GO" id="GO:0061459">
    <property type="term" value="F:L-arginine transmembrane transporter activity"/>
    <property type="evidence" value="ECO:0007669"/>
    <property type="project" value="TreeGrafter"/>
</dbReference>
<keyword evidence="6 11" id="KW-0067">ATP-binding</keyword>
<keyword evidence="4 14" id="KW-0812">Transmembrane</keyword>
<feature type="binding site" evidence="11">
    <location>
        <begin position="772"/>
        <end position="779"/>
    </location>
    <ligand>
        <name>ATP</name>
        <dbReference type="ChEBI" id="CHEBI:30616"/>
    </ligand>
</feature>
<evidence type="ECO:0000256" key="13">
    <source>
        <dbReference type="SAM" id="MobiDB-lite"/>
    </source>
</evidence>
<evidence type="ECO:0000256" key="2">
    <source>
        <dbReference type="ARBA" id="ARBA00008572"/>
    </source>
</evidence>
<dbReference type="InterPro" id="IPR036961">
    <property type="entry name" value="Kinesin_motor_dom_sf"/>
</dbReference>
<evidence type="ECO:0000256" key="12">
    <source>
        <dbReference type="SAM" id="Coils"/>
    </source>
</evidence>
<dbReference type="Gene3D" id="3.40.850.10">
    <property type="entry name" value="Kinesin motor domain"/>
    <property type="match status" value="2"/>
</dbReference>
<sequence length="1941" mass="215802">MSGTKVLLFLQSLSRRKPLDPEGEVSNFKRCLTTLDLVALGVGSTLGAGVYVLSGEVARTVAGPSIIISFLIAAIASVFAGLCYAEFGARVPKTGSAYLYSYVTVGEIWAFVTGWNLLLSYVIGTSSVARAWSGTFDDLIGKVIASTLGKHAAINLPGLAPYPDFFAAALILLLAGILAFGVKESAIVNKIFTAVNVLVLLFVILSGFIKGILTTGTLEKRKNISFNVTSNYGSGGFFPFGFEGTLAGAATCFYAFVGFDCIATTGFCLFRGRSTKPSEVHSFGHRGLSSYLFLGLFWCICRSHSDDAILLLSVNSPLPVAFTFIGWSPAKYAVAVGSLCALSTSLLGSMFPMPRVLFAMARDGLLFKPLSRMSDRQSPVIATLASGIVAAIMALLFDLKALVDMMSIGTLFAYTLVAVCILKLRYQPDDCDDAASNNPEPLTVQGLLFPPVQPTTRTSKNITVSAVFIIFLMISLSLFISGGIEALQGNQWWILLCVSVNLLMLFVIIIIIWRQPQSQTKAAFMVPFVPFLPILSTFVNIYLMVQLGSDTWIRYAVWMAVGLIIYFCYGVQHSVQKQRLQRPHLSKQCTLRLSADVVKMALTLLSPGFRSDEEDEMAVFESTAAEHGGGLGRPRLPEISVISPGLDRRPSTTEPLLTMKQSLEKPGINEQGNPEKVKVYLRIRPLTAIEKDRGEEQGCVLVQDEKTLLLKAPKDSQNMRNAERGIAQSMHKFSFSKIFGPDTSQQQFYEHTLKTMVKDVLQGENRLLYTYGVTNSGKTYTIQGSGREAGLLPRALASMFMKLQGRLYGGMDLKPVMYQDIKQLDQTEVKMEETRRNSLLNEQDDGQMSRRIGTTTVWDSGIGGLSSTSNMATQLEDADSVCLEPDSLSNSGGDDLEPGVQFSIWVSYYEIYNEFVYDLLDASPSVQPRKRITLRLNLTWIQVRSAEEAWRVLRVGHRNQSFASTHLNQNSSRSHSIFSVRVLRVHPECFSTQAMRISELTICDLAGSERCKEQRIGERMKEANNINTSLLTLGRCISALRHNQNNKSRPPQIVPFRDSKLTRVLQGFFCGKGISSMVVNINPCASIYDETLQALKFSAIATQLVHGPSTKTRVAYILSLLREPAAHSNDSTVIDEEEEVEEDSVMEDGDITMLNTEALLQAIDVLKKEVQRQWEEKEVLEANVREQVVSEMMEVITGMQDGFNESLETERALLEERYEDKINNLQKHLKRFYSQELKERDQEIEALSAALEKQKTSSDMPNTLTEAPCRSERLTVNSEVSRLRCELDQCRTELLTQTQELAKLKTQLEVPGSAGALTSAADRKLEEGQRNLRQLRQDLHRLGIDLQSGERACCRNTGGERLRQALSAADETLAKQDQILVDLQNNLVLVKADLRRKAETLVQTQTTRPLLPPSGYPTTIPGFCKKRGCAAADADSVCLEPDSLSNSGGDDLEPGVQFSIWVSYYEIYNEFVYDLLDASPSVQPRKRITLRLSDDKQGNPYVKDLTWIQVRSAEEAWRVLRVGHRNQSFASTHLNQNSSRSHSIFSVRVLRVHPECFSTQAMRISELTICDLAGSERCKEQRIGDRMKEANNINTSLLTLGRCISALRHNQNNKSRPPQIVPFRDSKLTRVLQGFFCGKGISSMVVNINPCASIYDETLQALKFSAIATQLVHGPSTKTRVAYILSLLREPAAHSNDSTVIDEEEEALLQAIDVLKKEVQRQWEEKEVLEGKCARAKVSRLRCELDQCRTELLTQTQELAKLKTQLEVPGSAGALTSAADRKLEEGQRNLRQLRQDLHRLGIDLQSGERACCRNTGGERLRQALSAADETLAKQDQILVDLQNNLVLVKADLRRKAETLVQTQTTRPLLPLLDTPQPSQAFAKNEDAQQQNLFPTRTPNRKYNTRATEEACTTPYSRILRSRQQSPPPSPVPTPRRIRGKF</sequence>
<evidence type="ECO:0000256" key="3">
    <source>
        <dbReference type="ARBA" id="ARBA00022448"/>
    </source>
</evidence>
<accession>A0AAW0PH12</accession>
<dbReference type="GO" id="GO:0005524">
    <property type="term" value="F:ATP binding"/>
    <property type="evidence" value="ECO:0007669"/>
    <property type="project" value="UniProtKB-UniRule"/>
</dbReference>
<feature type="transmembrane region" description="Helical" evidence="14">
    <location>
        <begin position="165"/>
        <end position="182"/>
    </location>
</feature>
<keyword evidence="12" id="KW-0175">Coiled coil</keyword>
<dbReference type="InterPro" id="IPR019821">
    <property type="entry name" value="Kinesin_motor_CS"/>
</dbReference>
<evidence type="ECO:0000256" key="7">
    <source>
        <dbReference type="ARBA" id="ARBA00022970"/>
    </source>
</evidence>
<keyword evidence="5 11" id="KW-0547">Nucleotide-binding</keyword>
<comment type="caution">
    <text evidence="16">The sequence shown here is derived from an EMBL/GenBank/DDBJ whole genome shotgun (WGS) entry which is preliminary data.</text>
</comment>
<feature type="transmembrane region" description="Helical" evidence="14">
    <location>
        <begin position="379"/>
        <end position="397"/>
    </location>
</feature>
<keyword evidence="11" id="KW-0505">Motor protein</keyword>
<feature type="coiled-coil region" evidence="12">
    <location>
        <begin position="1287"/>
        <end position="1345"/>
    </location>
</feature>
<feature type="transmembrane region" description="Helical" evidence="14">
    <location>
        <begin position="37"/>
        <end position="54"/>
    </location>
</feature>
<dbReference type="Pfam" id="PF13520">
    <property type="entry name" value="AA_permease_2"/>
    <property type="match status" value="1"/>
</dbReference>
<organism evidence="16 17">
    <name type="scientific">Mugilogobius chulae</name>
    <name type="common">yellowstripe goby</name>
    <dbReference type="NCBI Taxonomy" id="88201"/>
    <lineage>
        <taxon>Eukaryota</taxon>
        <taxon>Metazoa</taxon>
        <taxon>Chordata</taxon>
        <taxon>Craniata</taxon>
        <taxon>Vertebrata</taxon>
        <taxon>Euteleostomi</taxon>
        <taxon>Actinopterygii</taxon>
        <taxon>Neopterygii</taxon>
        <taxon>Teleostei</taxon>
        <taxon>Neoteleostei</taxon>
        <taxon>Acanthomorphata</taxon>
        <taxon>Gobiaria</taxon>
        <taxon>Gobiiformes</taxon>
        <taxon>Gobioidei</taxon>
        <taxon>Gobiidae</taxon>
        <taxon>Gobionellinae</taxon>
        <taxon>Mugilogobius</taxon>
    </lineage>
</organism>
<comment type="similarity">
    <text evidence="11">Belongs to the TRAFAC class myosin-kinesin ATPase superfamily. Kinesin family.</text>
</comment>
<dbReference type="Gene3D" id="1.20.1740.10">
    <property type="entry name" value="Amino acid/polyamine transporter I"/>
    <property type="match status" value="2"/>
</dbReference>
<evidence type="ECO:0000256" key="5">
    <source>
        <dbReference type="ARBA" id="ARBA00022741"/>
    </source>
</evidence>
<dbReference type="GO" id="GO:0000064">
    <property type="term" value="F:L-ornithine transmembrane transporter activity"/>
    <property type="evidence" value="ECO:0007669"/>
    <property type="project" value="TreeGrafter"/>
</dbReference>
<dbReference type="FunFam" id="1.20.1740.10:FF:000024">
    <property type="entry name" value="High affinity cationic amino acid transporter 1"/>
    <property type="match status" value="1"/>
</dbReference>
<feature type="transmembrane region" description="Helical" evidence="14">
    <location>
        <begin position="462"/>
        <end position="480"/>
    </location>
</feature>
<evidence type="ECO:0000313" key="17">
    <source>
        <dbReference type="Proteomes" id="UP001460270"/>
    </source>
</evidence>
<keyword evidence="7" id="KW-0029">Amino-acid transport</keyword>
<name>A0AAW0PH12_9GOBI</name>
<dbReference type="PROSITE" id="PS00411">
    <property type="entry name" value="KINESIN_MOTOR_1"/>
    <property type="match status" value="2"/>
</dbReference>
<feature type="coiled-coil region" evidence="12">
    <location>
        <begin position="1745"/>
        <end position="1803"/>
    </location>
</feature>
<evidence type="ECO:0000259" key="15">
    <source>
        <dbReference type="PROSITE" id="PS50067"/>
    </source>
</evidence>
<dbReference type="GO" id="GO:0097638">
    <property type="term" value="P:L-arginine import across plasma membrane"/>
    <property type="evidence" value="ECO:0007669"/>
    <property type="project" value="TreeGrafter"/>
</dbReference>
<evidence type="ECO:0000256" key="1">
    <source>
        <dbReference type="ARBA" id="ARBA00004127"/>
    </source>
</evidence>
<evidence type="ECO:0000256" key="8">
    <source>
        <dbReference type="ARBA" id="ARBA00022989"/>
    </source>
</evidence>
<dbReference type="InterPro" id="IPR027417">
    <property type="entry name" value="P-loop_NTPase"/>
</dbReference>
<dbReference type="EMBL" id="JBBPFD010000005">
    <property type="protein sequence ID" value="KAK7926076.1"/>
    <property type="molecule type" value="Genomic_DNA"/>
</dbReference>
<feature type="transmembrane region" description="Helical" evidence="14">
    <location>
        <begin position="99"/>
        <end position="123"/>
    </location>
</feature>
<dbReference type="GO" id="GO:0008017">
    <property type="term" value="F:microtubule binding"/>
    <property type="evidence" value="ECO:0007669"/>
    <property type="project" value="InterPro"/>
</dbReference>
<reference evidence="17" key="1">
    <citation type="submission" date="2024-04" db="EMBL/GenBank/DDBJ databases">
        <title>Salinicola lusitanus LLJ914,a marine bacterium isolated from the Okinawa Trough.</title>
        <authorList>
            <person name="Li J."/>
        </authorList>
    </citation>
    <scope>NUCLEOTIDE SEQUENCE [LARGE SCALE GENOMIC DNA]</scope>
</reference>
<evidence type="ECO:0000256" key="11">
    <source>
        <dbReference type="PROSITE-ProRule" id="PRU00283"/>
    </source>
</evidence>